<evidence type="ECO:0000256" key="10">
    <source>
        <dbReference type="PROSITE-ProRule" id="PRU00042"/>
    </source>
</evidence>
<dbReference type="AlphaFoldDB" id="A5E3K8"/>
<feature type="region of interest" description="Disordered" evidence="11">
    <location>
        <begin position="344"/>
        <end position="390"/>
    </location>
</feature>
<dbReference type="FunFam" id="3.30.160.60:FF:000100">
    <property type="entry name" value="Zinc finger 45-like"/>
    <property type="match status" value="1"/>
</dbReference>
<feature type="region of interest" description="Disordered" evidence="11">
    <location>
        <begin position="609"/>
        <end position="716"/>
    </location>
</feature>
<accession>A5E3K8</accession>
<dbReference type="InParanoid" id="A5E3K8"/>
<dbReference type="PANTHER" id="PTHR40626">
    <property type="entry name" value="MIP31509P"/>
    <property type="match status" value="1"/>
</dbReference>
<dbReference type="Gene3D" id="3.30.160.60">
    <property type="entry name" value="Classic Zinc Finger"/>
    <property type="match status" value="2"/>
</dbReference>
<feature type="region of interest" description="Disordered" evidence="11">
    <location>
        <begin position="261"/>
        <end position="291"/>
    </location>
</feature>
<dbReference type="OMA" id="THRNYNE"/>
<evidence type="ECO:0000256" key="3">
    <source>
        <dbReference type="ARBA" id="ARBA00022737"/>
    </source>
</evidence>
<feature type="compositionally biased region" description="Low complexity" evidence="11">
    <location>
        <begin position="622"/>
        <end position="642"/>
    </location>
</feature>
<feature type="region of interest" description="Disordered" evidence="11">
    <location>
        <begin position="74"/>
        <end position="96"/>
    </location>
</feature>
<feature type="compositionally biased region" description="Low complexity" evidence="11">
    <location>
        <begin position="201"/>
        <end position="220"/>
    </location>
</feature>
<keyword evidence="7" id="KW-0539">Nucleus</keyword>
<sequence>MQSNSGINLNNDVQSLDYYDDSLENQTFIQQQHNQHPQLQLQQQRQQHQQQQTQGSNQNLLPLQQHQFQQNQSLSFPYLPPNTEDRQEQYPSNQLQQSQTNLFPYQHQLQDFYSKHSRDQDHLDYLPNPNFQSDSGYNQKLNDPNLESENEIVPISTKLPDNKVYVTDESGFGINIYDTNHTSFQHSRNISLDGVLHILNQPHNYHNNNNQLQQQQQQPYYRSHQYTDSIASISQDPPIGQIGDMLPQSISSNTLYSLDSVPSFESPLHQHHHHHHHQQQQQQQQQQLQHHHNQLFPTSQAQHFTTTPRRVGRNKSASISMYTTPSRVGHPGLSPVNLAASTFANGGANNSNNNNNNNNSSTNAGNSSSCTRVNNRTPANKVVKGHSRTRSRVSLDAAAAALASKTNSASSYNPTLNPFYTPSQFTQRSFDEHEDDLSSTPLVTPGYNKLKQSHSTFFSPIRNDAFDALDDDETDAVTQLKKAKSYSSLARRHQKRDSLHRPHSQMNSLSENILSGPLLSSQKATADDYQLQPHLQQGHKIDLLLPEFEDNQSLNYGAYDKSITTNLSQSVSPYNKHKRAPQPQPQPQVNLQYPSASVNLNASFTITQSEEEHFTSNGNSPAATTTTTATTTNTNTNTTTTTPNLLPPMATFSNTSLQRSSKDESVYFDNAKKPNSSKNNRKNKSSGGSVPKSVKSLKSLLSSSSSSGSDGSISSLQDVVDEDGTVTIAIPSDLHVTRPTVRNNRSDKNDKVDPKKKHKCPICESRFQRPEHVKRHLKSHSSEKPFQCDEPDCGKCFNRKDNLKAHLKKIHGIIRKPL</sequence>
<protein>
    <recommendedName>
        <fullName evidence="9">pH-response transcription factor pacC/RIM101</fullName>
    </recommendedName>
</protein>
<feature type="compositionally biased region" description="Low complexity" evidence="11">
    <location>
        <begin position="344"/>
        <end position="369"/>
    </location>
</feature>
<dbReference type="GO" id="GO:0000978">
    <property type="term" value="F:RNA polymerase II cis-regulatory region sequence-specific DNA binding"/>
    <property type="evidence" value="ECO:0007669"/>
    <property type="project" value="InterPro"/>
</dbReference>
<comment type="similarity">
    <text evidence="8">Belongs to the pacC/RIM101 family.</text>
</comment>
<dbReference type="HOGENOM" id="CLU_385415_0_0_1"/>
<evidence type="ECO:0000256" key="2">
    <source>
        <dbReference type="ARBA" id="ARBA00022723"/>
    </source>
</evidence>
<feature type="compositionally biased region" description="Low complexity" evidence="11">
    <location>
        <begin position="685"/>
        <end position="716"/>
    </location>
</feature>
<dbReference type="EMBL" id="CH981529">
    <property type="protein sequence ID" value="EDK46016.1"/>
    <property type="molecule type" value="Genomic_DNA"/>
</dbReference>
<dbReference type="GeneID" id="5231363"/>
<keyword evidence="3" id="KW-0677">Repeat</keyword>
<dbReference type="eggNOG" id="KOG1721">
    <property type="taxonomic scope" value="Eukaryota"/>
</dbReference>
<dbReference type="KEGG" id="lel:PVL30_003920"/>
<feature type="compositionally biased region" description="Polar residues" evidence="11">
    <location>
        <begin position="129"/>
        <end position="144"/>
    </location>
</feature>
<feature type="compositionally biased region" description="Low complexity" evidence="11">
    <location>
        <begin position="279"/>
        <end position="288"/>
    </location>
</feature>
<evidence type="ECO:0000256" key="1">
    <source>
        <dbReference type="ARBA" id="ARBA00004123"/>
    </source>
</evidence>
<keyword evidence="14" id="KW-1185">Reference proteome</keyword>
<evidence type="ECO:0000313" key="14">
    <source>
        <dbReference type="Proteomes" id="UP000001996"/>
    </source>
</evidence>
<dbReference type="SMART" id="SM00355">
    <property type="entry name" value="ZnF_C2H2"/>
    <property type="match status" value="2"/>
</dbReference>
<dbReference type="GO" id="GO:0005634">
    <property type="term" value="C:nucleus"/>
    <property type="evidence" value="ECO:0007669"/>
    <property type="project" value="UniProtKB-SubCell"/>
</dbReference>
<feature type="domain" description="C2H2-type" evidence="12">
    <location>
        <begin position="758"/>
        <end position="785"/>
    </location>
</feature>
<dbReference type="STRING" id="379508.A5E3K8"/>
<dbReference type="Pfam" id="PF00096">
    <property type="entry name" value="zf-C2H2"/>
    <property type="match status" value="1"/>
</dbReference>
<proteinExistence type="inferred from homology"/>
<evidence type="ECO:0000256" key="9">
    <source>
        <dbReference type="ARBA" id="ARBA00039490"/>
    </source>
</evidence>
<dbReference type="Proteomes" id="UP000001996">
    <property type="component" value="Unassembled WGS sequence"/>
</dbReference>
<dbReference type="GO" id="GO:0008270">
    <property type="term" value="F:zinc ion binding"/>
    <property type="evidence" value="ECO:0007669"/>
    <property type="project" value="UniProtKB-KW"/>
</dbReference>
<dbReference type="PROSITE" id="PS00028">
    <property type="entry name" value="ZINC_FINGER_C2H2_1"/>
    <property type="match status" value="2"/>
</dbReference>
<feature type="domain" description="C2H2-type" evidence="12">
    <location>
        <begin position="786"/>
        <end position="811"/>
    </location>
</feature>
<dbReference type="OrthoDB" id="654211at2759"/>
<dbReference type="GO" id="GO:0000785">
    <property type="term" value="C:chromatin"/>
    <property type="evidence" value="ECO:0007669"/>
    <property type="project" value="TreeGrafter"/>
</dbReference>
<dbReference type="InterPro" id="IPR051059">
    <property type="entry name" value="VerF-like"/>
</dbReference>
<feature type="region of interest" description="Disordered" evidence="11">
    <location>
        <begin position="485"/>
        <end position="506"/>
    </location>
</feature>
<evidence type="ECO:0000256" key="6">
    <source>
        <dbReference type="ARBA" id="ARBA00023054"/>
    </source>
</evidence>
<organism evidence="13 14">
    <name type="scientific">Lodderomyces elongisporus (strain ATCC 11503 / CBS 2605 / JCM 1781 / NBRC 1676 / NRRL YB-4239)</name>
    <name type="common">Yeast</name>
    <name type="synonym">Saccharomyces elongisporus</name>
    <dbReference type="NCBI Taxonomy" id="379508"/>
    <lineage>
        <taxon>Eukaryota</taxon>
        <taxon>Fungi</taxon>
        <taxon>Dikarya</taxon>
        <taxon>Ascomycota</taxon>
        <taxon>Saccharomycotina</taxon>
        <taxon>Pichiomycetes</taxon>
        <taxon>Debaryomycetaceae</taxon>
        <taxon>Candida/Lodderomyces clade</taxon>
        <taxon>Lodderomyces</taxon>
    </lineage>
</organism>
<keyword evidence="4 10" id="KW-0863">Zinc-finger</keyword>
<keyword evidence="6" id="KW-0175">Coiled coil</keyword>
<feature type="region of interest" description="Disordered" evidence="11">
    <location>
        <begin position="737"/>
        <end position="759"/>
    </location>
</feature>
<evidence type="ECO:0000256" key="7">
    <source>
        <dbReference type="ARBA" id="ARBA00023242"/>
    </source>
</evidence>
<feature type="compositionally biased region" description="Basic and acidic residues" evidence="11">
    <location>
        <begin position="744"/>
        <end position="753"/>
    </location>
</feature>
<reference evidence="13 14" key="1">
    <citation type="journal article" date="2009" name="Nature">
        <title>Evolution of pathogenicity and sexual reproduction in eight Candida genomes.</title>
        <authorList>
            <person name="Butler G."/>
            <person name="Rasmussen M.D."/>
            <person name="Lin M.F."/>
            <person name="Santos M.A."/>
            <person name="Sakthikumar S."/>
            <person name="Munro C.A."/>
            <person name="Rheinbay E."/>
            <person name="Grabherr M."/>
            <person name="Forche A."/>
            <person name="Reedy J.L."/>
            <person name="Agrafioti I."/>
            <person name="Arnaud M.B."/>
            <person name="Bates S."/>
            <person name="Brown A.J."/>
            <person name="Brunke S."/>
            <person name="Costanzo M.C."/>
            <person name="Fitzpatrick D.A."/>
            <person name="de Groot P.W."/>
            <person name="Harris D."/>
            <person name="Hoyer L.L."/>
            <person name="Hube B."/>
            <person name="Klis F.M."/>
            <person name="Kodira C."/>
            <person name="Lennard N."/>
            <person name="Logue M.E."/>
            <person name="Martin R."/>
            <person name="Neiman A.M."/>
            <person name="Nikolaou E."/>
            <person name="Quail M.A."/>
            <person name="Quinn J."/>
            <person name="Santos M.C."/>
            <person name="Schmitzberger F.F."/>
            <person name="Sherlock G."/>
            <person name="Shah P."/>
            <person name="Silverstein K.A."/>
            <person name="Skrzypek M.S."/>
            <person name="Soll D."/>
            <person name="Staggs R."/>
            <person name="Stansfield I."/>
            <person name="Stumpf M.P."/>
            <person name="Sudbery P.E."/>
            <person name="Srikantha T."/>
            <person name="Zeng Q."/>
            <person name="Berman J."/>
            <person name="Berriman M."/>
            <person name="Heitman J."/>
            <person name="Gow N.A."/>
            <person name="Lorenz M.C."/>
            <person name="Birren B.W."/>
            <person name="Kellis M."/>
            <person name="Cuomo C.A."/>
        </authorList>
    </citation>
    <scope>NUCLEOTIDE SEQUENCE [LARGE SCALE GENOMIC DNA]</scope>
    <source>
        <strain evidence="14">ATCC 11503 / BCRC 21390 / CBS 2605 / JCM 1781 / NBRC 1676 / NRRL YB-4239</strain>
    </source>
</reference>
<evidence type="ECO:0000259" key="12">
    <source>
        <dbReference type="PROSITE" id="PS50157"/>
    </source>
</evidence>
<dbReference type="InterPro" id="IPR013087">
    <property type="entry name" value="Znf_C2H2_type"/>
</dbReference>
<keyword evidence="2" id="KW-0479">Metal-binding</keyword>
<feature type="compositionally biased region" description="Basic residues" evidence="11">
    <location>
        <begin position="269"/>
        <end position="278"/>
    </location>
</feature>
<evidence type="ECO:0000313" key="13">
    <source>
        <dbReference type="EMBL" id="EDK46016.1"/>
    </source>
</evidence>
<comment type="subcellular location">
    <subcellularLocation>
        <location evidence="1">Nucleus</location>
    </subcellularLocation>
</comment>
<evidence type="ECO:0000256" key="8">
    <source>
        <dbReference type="ARBA" id="ARBA00038089"/>
    </source>
</evidence>
<name>A5E3K8_LODEL</name>
<evidence type="ECO:0000256" key="4">
    <source>
        <dbReference type="ARBA" id="ARBA00022771"/>
    </source>
</evidence>
<evidence type="ECO:0000256" key="5">
    <source>
        <dbReference type="ARBA" id="ARBA00022833"/>
    </source>
</evidence>
<dbReference type="PANTHER" id="PTHR40626:SF11">
    <property type="entry name" value="ZINC FINGER PROTEIN YPR022C"/>
    <property type="match status" value="1"/>
</dbReference>
<dbReference type="SUPFAM" id="SSF57667">
    <property type="entry name" value="beta-beta-alpha zinc fingers"/>
    <property type="match status" value="1"/>
</dbReference>
<feature type="region of interest" description="Disordered" evidence="11">
    <location>
        <begin position="201"/>
        <end position="224"/>
    </location>
</feature>
<feature type="region of interest" description="Disordered" evidence="11">
    <location>
        <begin position="31"/>
        <end position="56"/>
    </location>
</feature>
<dbReference type="InterPro" id="IPR036236">
    <property type="entry name" value="Znf_C2H2_sf"/>
</dbReference>
<gene>
    <name evidence="13" type="ORF">LELG_04195</name>
</gene>
<evidence type="ECO:0000256" key="11">
    <source>
        <dbReference type="SAM" id="MobiDB-lite"/>
    </source>
</evidence>
<dbReference type="PROSITE" id="PS50157">
    <property type="entry name" value="ZINC_FINGER_C2H2_2"/>
    <property type="match status" value="2"/>
</dbReference>
<feature type="region of interest" description="Disordered" evidence="11">
    <location>
        <begin position="119"/>
        <end position="144"/>
    </location>
</feature>
<keyword evidence="5" id="KW-0862">Zinc</keyword>
<dbReference type="GO" id="GO:0000981">
    <property type="term" value="F:DNA-binding transcription factor activity, RNA polymerase II-specific"/>
    <property type="evidence" value="ECO:0007669"/>
    <property type="project" value="InterPro"/>
</dbReference>